<gene>
    <name evidence="2" type="ORF">MJG50_17055</name>
</gene>
<keyword evidence="1" id="KW-0472">Membrane</keyword>
<evidence type="ECO:0008006" key="4">
    <source>
        <dbReference type="Google" id="ProtNLM"/>
    </source>
</evidence>
<feature type="transmembrane region" description="Helical" evidence="1">
    <location>
        <begin position="145"/>
        <end position="167"/>
    </location>
</feature>
<feature type="transmembrane region" description="Helical" evidence="1">
    <location>
        <begin position="188"/>
        <end position="207"/>
    </location>
</feature>
<dbReference type="PANTHER" id="PTHR37305:SF1">
    <property type="entry name" value="MEMBRANE PROTEIN"/>
    <property type="match status" value="1"/>
</dbReference>
<keyword evidence="3" id="KW-1185">Reference proteome</keyword>
<keyword evidence="1" id="KW-0812">Transmembrane</keyword>
<name>A0AAW5E3V7_9BACI</name>
<feature type="transmembrane region" description="Helical" evidence="1">
    <location>
        <begin position="275"/>
        <end position="293"/>
    </location>
</feature>
<dbReference type="Proteomes" id="UP001431131">
    <property type="component" value="Unassembled WGS sequence"/>
</dbReference>
<organism evidence="2 3">
    <name type="scientific">Fredinandcohnia quinoae</name>
    <dbReference type="NCBI Taxonomy" id="2918902"/>
    <lineage>
        <taxon>Bacteria</taxon>
        <taxon>Bacillati</taxon>
        <taxon>Bacillota</taxon>
        <taxon>Bacilli</taxon>
        <taxon>Bacillales</taxon>
        <taxon>Bacillaceae</taxon>
        <taxon>Fredinandcohnia</taxon>
    </lineage>
</organism>
<dbReference type="AlphaFoldDB" id="A0AAW5E3V7"/>
<evidence type="ECO:0000313" key="3">
    <source>
        <dbReference type="Proteomes" id="UP001431131"/>
    </source>
</evidence>
<comment type="caution">
    <text evidence="2">The sequence shown here is derived from an EMBL/GenBank/DDBJ whole genome shotgun (WGS) entry which is preliminary data.</text>
</comment>
<evidence type="ECO:0000256" key="1">
    <source>
        <dbReference type="SAM" id="Phobius"/>
    </source>
</evidence>
<feature type="transmembrane region" description="Helical" evidence="1">
    <location>
        <begin position="248"/>
        <end position="268"/>
    </location>
</feature>
<feature type="transmembrane region" description="Helical" evidence="1">
    <location>
        <begin position="16"/>
        <end position="34"/>
    </location>
</feature>
<proteinExistence type="predicted"/>
<keyword evidence="1" id="KW-1133">Transmembrane helix</keyword>
<feature type="transmembrane region" description="Helical" evidence="1">
    <location>
        <begin position="333"/>
        <end position="353"/>
    </location>
</feature>
<evidence type="ECO:0000313" key="2">
    <source>
        <dbReference type="EMBL" id="MCH1627043.1"/>
    </source>
</evidence>
<sequence length="365" mass="42316">MQLLKFELYKIFKQKIIYITFILLMIFSTGFTFYHKSDMSDGIYKQWEGTLTEEKIEQAEIENAKIIEKQDALETGQYFSETELIRMGIYETIAMAENAQRNVEQRLIELKKENNYNTDLEKSILSKVDVSYFAYNQGPEKIIDFASIFSILLTGAILLLGLSTIYTQEYSSGVDNYMLSAKKGRRSLMWSKVAASLIYTTSVVAAWELFNIFWNVIQFGNDGWSTAIQYYFKYYFSPYGFNMLEYHLLQLGFHLLAAYSFALLILLVSSLCKNALISLIINGAIFSIPYLIVETLMMPNWIEDVFHFSFIYMMNVEFFFDQFRTINLFGIPILYPILAIVCMVVIASVFVVLTTRVVKNREVTT</sequence>
<dbReference type="PANTHER" id="PTHR37305">
    <property type="entry name" value="INTEGRAL MEMBRANE PROTEIN-RELATED"/>
    <property type="match status" value="1"/>
</dbReference>
<accession>A0AAW5E3V7</accession>
<reference evidence="2" key="1">
    <citation type="submission" date="2022-02" db="EMBL/GenBank/DDBJ databases">
        <title>Fredinandcohnia quinoae sp. nov. isolated from Chenopodium quinoa seeds.</title>
        <authorList>
            <person name="Saati-Santamaria Z."/>
            <person name="Flores-Felix J.D."/>
            <person name="Igual J.M."/>
            <person name="Velazquez E."/>
            <person name="Garcia-Fraile P."/>
            <person name="Martinez-Molina E."/>
        </authorList>
    </citation>
    <scope>NUCLEOTIDE SEQUENCE</scope>
    <source>
        <strain evidence="2">SECRCQ15</strain>
    </source>
</reference>
<protein>
    <recommendedName>
        <fullName evidence="4">ABC transporter permease</fullName>
    </recommendedName>
</protein>
<dbReference type="EMBL" id="JAKTTI010000032">
    <property type="protein sequence ID" value="MCH1627043.1"/>
    <property type="molecule type" value="Genomic_DNA"/>
</dbReference>
<dbReference type="RefSeq" id="WP_240256959.1">
    <property type="nucleotide sequence ID" value="NZ_JAKTTI010000032.1"/>
</dbReference>